<dbReference type="Pfam" id="PF24000">
    <property type="entry name" value="DUF7316"/>
    <property type="match status" value="1"/>
</dbReference>
<dbReference type="Proteomes" id="UP000226037">
    <property type="component" value="Segment"/>
</dbReference>
<organism evidence="2 3">
    <name type="scientific">Mycobacterium phage Phabba</name>
    <dbReference type="NCBI Taxonomy" id="2027899"/>
    <lineage>
        <taxon>Viruses</taxon>
        <taxon>Duplodnaviria</taxon>
        <taxon>Heunggongvirae</taxon>
        <taxon>Uroviricota</taxon>
        <taxon>Caudoviricetes</taxon>
        <taxon>Ceeclamvirinae</taxon>
        <taxon>Myrnavirus</taxon>
        <taxon>Myrnavirus phabba</taxon>
        <taxon>Myranavirus phabba</taxon>
    </lineage>
</organism>
<dbReference type="InterPro" id="IPR055740">
    <property type="entry name" value="DUF7316"/>
</dbReference>
<evidence type="ECO:0000313" key="3">
    <source>
        <dbReference type="Proteomes" id="UP000226037"/>
    </source>
</evidence>
<feature type="compositionally biased region" description="Polar residues" evidence="1">
    <location>
        <begin position="93"/>
        <end position="116"/>
    </location>
</feature>
<keyword evidence="3" id="KW-1185">Reference proteome</keyword>
<dbReference type="EMBL" id="MF668280">
    <property type="protein sequence ID" value="ASZ74664.1"/>
    <property type="molecule type" value="Genomic_DNA"/>
</dbReference>
<proteinExistence type="predicted"/>
<evidence type="ECO:0000313" key="2">
    <source>
        <dbReference type="EMBL" id="ASZ74664.1"/>
    </source>
</evidence>
<name>A0A249XTY2_9CAUD</name>
<accession>A0A249XTY2</accession>
<sequence length="116" mass="13138">MPAPYQHPAPEFREETSQEYGIRLPNGQEVWPPELYMGKVGYQEEAERAIIASAVNDGVINMGLPDAEIGRFSWLIRTKRTLTTVVRDEDIQQRSIDNPDVTGQSRYSETGTQDPE</sequence>
<evidence type="ECO:0000256" key="1">
    <source>
        <dbReference type="SAM" id="MobiDB-lite"/>
    </source>
</evidence>
<protein>
    <submittedName>
        <fullName evidence="2">Uncharacterized protein</fullName>
    </submittedName>
</protein>
<gene>
    <name evidence="2" type="ORF">SEA_PHABBA_95</name>
</gene>
<reference evidence="3" key="1">
    <citation type="submission" date="2017-08" db="EMBL/GenBank/DDBJ databases">
        <authorList>
            <person name="de Groot N.N."/>
        </authorList>
    </citation>
    <scope>NUCLEOTIDE SEQUENCE [LARGE SCALE GENOMIC DNA]</scope>
</reference>
<feature type="region of interest" description="Disordered" evidence="1">
    <location>
        <begin position="90"/>
        <end position="116"/>
    </location>
</feature>